<keyword evidence="3" id="KW-1185">Reference proteome</keyword>
<proteinExistence type="predicted"/>
<dbReference type="OrthoDB" id="5422613at2759"/>
<protein>
    <submittedName>
        <fullName evidence="2">Uncharacterized protein</fullName>
    </submittedName>
</protein>
<feature type="region of interest" description="Disordered" evidence="1">
    <location>
        <begin position="148"/>
        <end position="209"/>
    </location>
</feature>
<feature type="compositionally biased region" description="Basic and acidic residues" evidence="1">
    <location>
        <begin position="175"/>
        <end position="184"/>
    </location>
</feature>
<comment type="caution">
    <text evidence="2">The sequence shown here is derived from an EMBL/GenBank/DDBJ whole genome shotgun (WGS) entry which is preliminary data.</text>
</comment>
<evidence type="ECO:0000313" key="2">
    <source>
        <dbReference type="EMBL" id="KAB8300886.1"/>
    </source>
</evidence>
<dbReference type="Proteomes" id="UP000326757">
    <property type="component" value="Unassembled WGS sequence"/>
</dbReference>
<organism evidence="2 3">
    <name type="scientific">Monilinia laxa</name>
    <name type="common">Brown rot fungus</name>
    <name type="synonym">Sclerotinia laxa</name>
    <dbReference type="NCBI Taxonomy" id="61186"/>
    <lineage>
        <taxon>Eukaryota</taxon>
        <taxon>Fungi</taxon>
        <taxon>Dikarya</taxon>
        <taxon>Ascomycota</taxon>
        <taxon>Pezizomycotina</taxon>
        <taxon>Leotiomycetes</taxon>
        <taxon>Helotiales</taxon>
        <taxon>Sclerotiniaceae</taxon>
        <taxon>Monilinia</taxon>
    </lineage>
</organism>
<feature type="compositionally biased region" description="Polar residues" evidence="1">
    <location>
        <begin position="190"/>
        <end position="200"/>
    </location>
</feature>
<accession>A0A5N6KBT7</accession>
<evidence type="ECO:0000313" key="3">
    <source>
        <dbReference type="Proteomes" id="UP000326757"/>
    </source>
</evidence>
<reference evidence="2 3" key="1">
    <citation type="submission" date="2019-06" db="EMBL/GenBank/DDBJ databases">
        <title>Genome Sequence of the Brown Rot Fungal Pathogen Monilinia laxa.</title>
        <authorList>
            <person name="De Miccolis Angelini R.M."/>
            <person name="Landi L."/>
            <person name="Abate D."/>
            <person name="Pollastro S."/>
            <person name="Romanazzi G."/>
            <person name="Faretra F."/>
        </authorList>
    </citation>
    <scope>NUCLEOTIDE SEQUENCE [LARGE SCALE GENOMIC DNA]</scope>
    <source>
        <strain evidence="2 3">Mlax316</strain>
    </source>
</reference>
<dbReference type="AlphaFoldDB" id="A0A5N6KBT7"/>
<gene>
    <name evidence="2" type="ORF">EYC80_002814</name>
</gene>
<evidence type="ECO:0000256" key="1">
    <source>
        <dbReference type="SAM" id="MobiDB-lite"/>
    </source>
</evidence>
<feature type="compositionally biased region" description="Acidic residues" evidence="1">
    <location>
        <begin position="159"/>
        <end position="174"/>
    </location>
</feature>
<name>A0A5N6KBT7_MONLA</name>
<sequence length="209" mass="23418">MPDSRLTKEFEKMDARQLQHFLSLICKGRTFSLRVAGAKINVNAENVSITTQGTHEDKPDSYNFKDRENYKQRDDNKNYIAKDTPKDSKSKIEKLVKSTHLMTVSGIQANHDVEKYGAIEDLVHDPGFKYRCVRSCCGGLGSDDGCKGTRHMVPKEYGESEDSSGDSSESEGFEDTSRDSSKELEEIEASISQKVENGCNNGVEEGRKY</sequence>
<dbReference type="EMBL" id="VIGI01000004">
    <property type="protein sequence ID" value="KAB8300886.1"/>
    <property type="molecule type" value="Genomic_DNA"/>
</dbReference>